<evidence type="ECO:0000313" key="1">
    <source>
        <dbReference type="EMBL" id="CAF99608.1"/>
    </source>
</evidence>
<comment type="caution">
    <text evidence="1">The sequence shown here is derived from an EMBL/GenBank/DDBJ whole genome shotgun (WGS) entry which is preliminary data.</text>
</comment>
<reference evidence="1" key="1">
    <citation type="journal article" date="2004" name="Nature">
        <title>Genome duplication in the teleost fish Tetraodon nigroviridis reveals the early vertebrate proto-karyotype.</title>
        <authorList>
            <person name="Jaillon O."/>
            <person name="Aury J.-M."/>
            <person name="Brunet F."/>
            <person name="Petit J.-L."/>
            <person name="Stange-Thomann N."/>
            <person name="Mauceli E."/>
            <person name="Bouneau L."/>
            <person name="Fischer C."/>
            <person name="Ozouf-Costaz C."/>
            <person name="Bernot A."/>
            <person name="Nicaud S."/>
            <person name="Jaffe D."/>
            <person name="Fisher S."/>
            <person name="Lutfalla G."/>
            <person name="Dossat C."/>
            <person name="Segurens B."/>
            <person name="Dasilva C."/>
            <person name="Salanoubat M."/>
            <person name="Levy M."/>
            <person name="Boudet N."/>
            <person name="Castellano S."/>
            <person name="Anthouard V."/>
            <person name="Jubin C."/>
            <person name="Castelli V."/>
            <person name="Katinka M."/>
            <person name="Vacherie B."/>
            <person name="Biemont C."/>
            <person name="Skalli Z."/>
            <person name="Cattolico L."/>
            <person name="Poulain J."/>
            <person name="De Berardinis V."/>
            <person name="Cruaud C."/>
            <person name="Duprat S."/>
            <person name="Brottier P."/>
            <person name="Coutanceau J.-P."/>
            <person name="Gouzy J."/>
            <person name="Parra G."/>
            <person name="Lardier G."/>
            <person name="Chapple C."/>
            <person name="McKernan K.J."/>
            <person name="McEwan P."/>
            <person name="Bosak S."/>
            <person name="Kellis M."/>
            <person name="Volff J.-N."/>
            <person name="Guigo R."/>
            <person name="Zody M.C."/>
            <person name="Mesirov J."/>
            <person name="Lindblad-Toh K."/>
            <person name="Birren B."/>
            <person name="Nusbaum C."/>
            <person name="Kahn D."/>
            <person name="Robinson-Rechavi M."/>
            <person name="Laudet V."/>
            <person name="Schachter V."/>
            <person name="Quetier F."/>
            <person name="Saurin W."/>
            <person name="Scarpelli C."/>
            <person name="Wincker P."/>
            <person name="Lander E.S."/>
            <person name="Weissenbach J."/>
            <person name="Roest Crollius H."/>
        </authorList>
    </citation>
    <scope>NUCLEOTIDE SEQUENCE [LARGE SCALE GENOMIC DNA]</scope>
</reference>
<organism evidence="1">
    <name type="scientific">Tetraodon nigroviridis</name>
    <name type="common">Spotted green pufferfish</name>
    <name type="synonym">Chelonodon nigroviridis</name>
    <dbReference type="NCBI Taxonomy" id="99883"/>
    <lineage>
        <taxon>Eukaryota</taxon>
        <taxon>Metazoa</taxon>
        <taxon>Chordata</taxon>
        <taxon>Craniata</taxon>
        <taxon>Vertebrata</taxon>
        <taxon>Euteleostomi</taxon>
        <taxon>Actinopterygii</taxon>
        <taxon>Neopterygii</taxon>
        <taxon>Teleostei</taxon>
        <taxon>Neoteleostei</taxon>
        <taxon>Acanthomorphata</taxon>
        <taxon>Eupercaria</taxon>
        <taxon>Tetraodontiformes</taxon>
        <taxon>Tetradontoidea</taxon>
        <taxon>Tetraodontidae</taxon>
        <taxon>Tetraodon</taxon>
    </lineage>
</organism>
<gene>
    <name evidence="1" type="ORF">GSTENG00017746001</name>
</gene>
<dbReference type="EMBL" id="CAAE01014581">
    <property type="protein sequence ID" value="CAF99608.1"/>
    <property type="molecule type" value="Genomic_DNA"/>
</dbReference>
<protein>
    <submittedName>
        <fullName evidence="1">(spotted green pufferfish) hypothetical protein</fullName>
    </submittedName>
</protein>
<accession>Q4SIC4</accession>
<reference evidence="1" key="2">
    <citation type="submission" date="2004-02" db="EMBL/GenBank/DDBJ databases">
        <authorList>
            <consortium name="Genoscope"/>
            <consortium name="Whitehead Institute Centre for Genome Research"/>
        </authorList>
    </citation>
    <scope>NUCLEOTIDE SEQUENCE</scope>
</reference>
<sequence>MRNLWPMHRLRDSAVVSSLSTGPILSQEAEPVAHKGDREVCVYVEQVVLSWLLVFVGAGCHFARVKIHQFFTGCAARTAEMYVTCQGMFPIAESQEGYLTPKYLLEEEEPRISENPGNNRLLTKQHDSDWLGPLALIKSHLVILSAANCFRYLTAIMGMDCAW</sequence>
<name>Q4SIC4_TETNG</name>
<proteinExistence type="predicted"/>
<dbReference type="AlphaFoldDB" id="Q4SIC4"/>
<dbReference type="KEGG" id="tng:GSTEN00017746G001"/>